<feature type="transmembrane region" description="Helical" evidence="1">
    <location>
        <begin position="95"/>
        <end position="117"/>
    </location>
</feature>
<evidence type="ECO:0000256" key="1">
    <source>
        <dbReference type="SAM" id="Phobius"/>
    </source>
</evidence>
<accession>A0ABN6Y9U4</accession>
<geneLocation type="plasmid" evidence="3 4">
    <name>pNBRC108728a</name>
</geneLocation>
<keyword evidence="1" id="KW-0472">Membrane</keyword>
<evidence type="ECO:0008006" key="5">
    <source>
        <dbReference type="Google" id="ProtNLM"/>
    </source>
</evidence>
<evidence type="ECO:0000313" key="3">
    <source>
        <dbReference type="EMBL" id="BDZ52892.1"/>
    </source>
</evidence>
<dbReference type="EMBL" id="AP027733">
    <property type="protein sequence ID" value="BDZ52325.1"/>
    <property type="molecule type" value="Genomic_DNA"/>
</dbReference>
<reference evidence="3" key="1">
    <citation type="journal article" date="2014" name="Int. J. Syst. Evol. Microbiol.">
        <title>Complete genome of a new Firmicutes species belonging to the dominant human colonic microbiota ('Ruminococcus bicirculans') reveals two chromosomes and a selective capacity to utilize plant glucans.</title>
        <authorList>
            <consortium name="NISC Comparative Sequencing Program"/>
            <person name="Wegmann U."/>
            <person name="Louis P."/>
            <person name="Goesmann A."/>
            <person name="Henrissat B."/>
            <person name="Duncan S.H."/>
            <person name="Flint H.J."/>
        </authorList>
    </citation>
    <scope>NUCLEOTIDE SEQUENCE</scope>
    <source>
        <strain evidence="3">NBRC 108728</strain>
    </source>
</reference>
<dbReference type="Proteomes" id="UP001321486">
    <property type="component" value="Plasmid pNBRC108728a"/>
</dbReference>
<feature type="transmembrane region" description="Helical" evidence="1">
    <location>
        <begin position="234"/>
        <end position="262"/>
    </location>
</feature>
<reference evidence="3" key="3">
    <citation type="submission" date="2023-02" db="EMBL/GenBank/DDBJ databases">
        <authorList>
            <person name="Sun Q."/>
            <person name="Mori K."/>
        </authorList>
    </citation>
    <scope>NUCLEOTIDE SEQUENCE</scope>
    <source>
        <strain evidence="3">NBRC 108728</strain>
        <plasmid evidence="3">pNBRC108728a</plasmid>
    </source>
</reference>
<organism evidence="3 4">
    <name type="scientific">Frondihabitans sucicola</name>
    <dbReference type="NCBI Taxonomy" id="1268041"/>
    <lineage>
        <taxon>Bacteria</taxon>
        <taxon>Bacillati</taxon>
        <taxon>Actinomycetota</taxon>
        <taxon>Actinomycetes</taxon>
        <taxon>Micrococcales</taxon>
        <taxon>Microbacteriaceae</taxon>
        <taxon>Frondihabitans</taxon>
    </lineage>
</organism>
<sequence length="352" mass="34988">MGVRLVLGFAAAAQAIVVALFSVGAFVWGEMGVGVIGLAATTFLFSATTPGIAALAQGWWHALDLSPELSARGSILEPTLSATAWTVGPALAAPLVLLSPLAVFGFGGAAFIGWLLVSHLPDQKPAAKAKTRIGKVAGLHDWWMSATYSLYHVARALLGAGSTAVLVGAGQAGLVGAASSAPSAGHIIGGFAFAARKDATRGLARAVYRGLAGQAIPTAVIAATFIAFPHPGAIAAAVMLVGGGVLIGILKAPVAGAIYPLAATARPHLSPGRSAAIMAQGITIGGLVGPLLGTLIVSTVGAVWLLPASCLALLLCGVGVALDGTMQRILAGAPESNVVEMPTTVEPVVEAA</sequence>
<proteinExistence type="predicted"/>
<dbReference type="EMBL" id="AP027733">
    <property type="protein sequence ID" value="BDZ52892.1"/>
    <property type="molecule type" value="Genomic_DNA"/>
</dbReference>
<feature type="transmembrane region" description="Helical" evidence="1">
    <location>
        <begin position="302"/>
        <end position="322"/>
    </location>
</feature>
<keyword evidence="4" id="KW-1185">Reference proteome</keyword>
<feature type="transmembrane region" description="Helical" evidence="1">
    <location>
        <begin position="206"/>
        <end position="228"/>
    </location>
</feature>
<keyword evidence="1" id="KW-1133">Transmembrane helix</keyword>
<evidence type="ECO:0000313" key="2">
    <source>
        <dbReference type="EMBL" id="BDZ52325.1"/>
    </source>
</evidence>
<feature type="transmembrane region" description="Helical" evidence="1">
    <location>
        <begin position="274"/>
        <end position="296"/>
    </location>
</feature>
<evidence type="ECO:0000313" key="4">
    <source>
        <dbReference type="Proteomes" id="UP001321486"/>
    </source>
</evidence>
<feature type="transmembrane region" description="Helical" evidence="1">
    <location>
        <begin position="35"/>
        <end position="60"/>
    </location>
</feature>
<keyword evidence="3" id="KW-0614">Plasmid</keyword>
<reference evidence="4" key="2">
    <citation type="journal article" date="2019" name="Int. J. Syst. Evol. Microbiol.">
        <title>The Global Catalogue of Microorganisms (GCM) 10K type strain sequencing project: providing services to taxonomists for standard genome sequencing and annotation.</title>
        <authorList>
            <consortium name="The Broad Institute Genomics Platform"/>
            <consortium name="The Broad Institute Genome Sequencing Center for Infectious Disease"/>
            <person name="Wu L."/>
            <person name="Ma J."/>
        </authorList>
    </citation>
    <scope>NUCLEOTIDE SEQUENCE [LARGE SCALE GENOMIC DNA]</scope>
    <source>
        <strain evidence="4">NBRC 108728</strain>
    </source>
</reference>
<protein>
    <recommendedName>
        <fullName evidence="5">MFS transporter</fullName>
    </recommendedName>
</protein>
<dbReference type="RefSeq" id="WP_286347175.1">
    <property type="nucleotide sequence ID" value="NZ_AP027733.1"/>
</dbReference>
<keyword evidence="1" id="KW-0812">Transmembrane</keyword>
<gene>
    <name evidence="2" type="ORF">GCM10025867_45660</name>
    <name evidence="3" type="ORF">GCM10025867_51330</name>
</gene>
<name>A0ABN6Y9U4_9MICO</name>
<feature type="transmembrane region" description="Helical" evidence="1">
    <location>
        <begin position="6"/>
        <end position="28"/>
    </location>
</feature>